<dbReference type="Proteomes" id="UP000624709">
    <property type="component" value="Unassembled WGS sequence"/>
</dbReference>
<sequence length="66" mass="7583">MRRVRLMGAWEIQQALGLGRTRAREIMFRKGFPDPADDTLKLGIVWYEDEVLAWIAANRPPAEDPS</sequence>
<organism evidence="1 2">
    <name type="scientific">Actinoplanes palleronii</name>
    <dbReference type="NCBI Taxonomy" id="113570"/>
    <lineage>
        <taxon>Bacteria</taxon>
        <taxon>Bacillati</taxon>
        <taxon>Actinomycetota</taxon>
        <taxon>Actinomycetes</taxon>
        <taxon>Micromonosporales</taxon>
        <taxon>Micromonosporaceae</taxon>
        <taxon>Actinoplanes</taxon>
    </lineage>
</organism>
<evidence type="ECO:0008006" key="3">
    <source>
        <dbReference type="Google" id="ProtNLM"/>
    </source>
</evidence>
<dbReference type="EMBL" id="BOMS01000018">
    <property type="protein sequence ID" value="GIE65421.1"/>
    <property type="molecule type" value="Genomic_DNA"/>
</dbReference>
<name>A0ABQ4B425_9ACTN</name>
<protein>
    <recommendedName>
        <fullName evidence="3">AlpA family transcriptional regulator</fullName>
    </recommendedName>
</protein>
<gene>
    <name evidence="1" type="ORF">Apa02nite_015290</name>
</gene>
<keyword evidence="2" id="KW-1185">Reference proteome</keyword>
<accession>A0ABQ4B425</accession>
<evidence type="ECO:0000313" key="2">
    <source>
        <dbReference type="Proteomes" id="UP000624709"/>
    </source>
</evidence>
<comment type="caution">
    <text evidence="1">The sequence shown here is derived from an EMBL/GenBank/DDBJ whole genome shotgun (WGS) entry which is preliminary data.</text>
</comment>
<proteinExistence type="predicted"/>
<reference evidence="1 2" key="1">
    <citation type="submission" date="2021-01" db="EMBL/GenBank/DDBJ databases">
        <title>Whole genome shotgun sequence of Actinoplanes palleronii NBRC 14916.</title>
        <authorList>
            <person name="Komaki H."/>
            <person name="Tamura T."/>
        </authorList>
    </citation>
    <scope>NUCLEOTIDE SEQUENCE [LARGE SCALE GENOMIC DNA]</scope>
    <source>
        <strain evidence="1 2">NBRC 14916</strain>
    </source>
</reference>
<evidence type="ECO:0000313" key="1">
    <source>
        <dbReference type="EMBL" id="GIE65421.1"/>
    </source>
</evidence>
<dbReference type="RefSeq" id="WP_203824415.1">
    <property type="nucleotide sequence ID" value="NZ_BAAATY010000008.1"/>
</dbReference>